<keyword evidence="7" id="KW-1015">Disulfide bond</keyword>
<dbReference type="InterPro" id="IPR046884">
    <property type="entry name" value="MnmA-like_central"/>
</dbReference>
<feature type="site" description="Interaction with tRNA" evidence="9">
    <location>
        <position position="141"/>
    </location>
</feature>
<dbReference type="Gene3D" id="3.40.50.620">
    <property type="entry name" value="HUPs"/>
    <property type="match status" value="1"/>
</dbReference>
<name>C6V4V9_NEORI</name>
<evidence type="ECO:0000256" key="5">
    <source>
        <dbReference type="ARBA" id="ARBA00022840"/>
    </source>
</evidence>
<dbReference type="HOGENOM" id="CLU_035188_0_0_5"/>
<keyword evidence="1 9" id="KW-0820">tRNA-binding</keyword>
<gene>
    <name evidence="12" type="primary">trmU</name>
    <name evidence="9" type="synonym">mnmA</name>
    <name evidence="12" type="ordered locus">NRI_0443</name>
</gene>
<keyword evidence="6 9" id="KW-0694">RNA-binding</keyword>
<dbReference type="GO" id="GO:0103016">
    <property type="term" value="F:tRNA-uridine 2-sulfurtransferase activity"/>
    <property type="evidence" value="ECO:0007669"/>
    <property type="project" value="UniProtKB-EC"/>
</dbReference>
<dbReference type="NCBIfam" id="NF001138">
    <property type="entry name" value="PRK00143.1"/>
    <property type="match status" value="1"/>
</dbReference>
<evidence type="ECO:0000256" key="8">
    <source>
        <dbReference type="ARBA" id="ARBA00051542"/>
    </source>
</evidence>
<reference evidence="12 13" key="1">
    <citation type="journal article" date="2009" name="Nucleic Acids Res.">
        <title>Analysis of complete genome sequence of Neorickettsia risticii: causative agent of Potomac horse fever.</title>
        <authorList>
            <person name="Lin M."/>
            <person name="Zhang C."/>
            <person name="Gibson K."/>
            <person name="Rikihisa Y."/>
        </authorList>
    </citation>
    <scope>NUCLEOTIDE SEQUENCE [LARGE SCALE GENOMIC DNA]</scope>
    <source>
        <strain evidence="12 13">Illinois</strain>
    </source>
</reference>
<dbReference type="NCBIfam" id="TIGR00420">
    <property type="entry name" value="trmU"/>
    <property type="match status" value="1"/>
</dbReference>
<dbReference type="RefSeq" id="WP_015816306.1">
    <property type="nucleotide sequence ID" value="NC_013009.1"/>
</dbReference>
<feature type="domain" description="tRNA-specific 2-thiouridylase MnmA-like central" evidence="11">
    <location>
        <begin position="223"/>
        <end position="284"/>
    </location>
</feature>
<feature type="site" description="Interaction with tRNA" evidence="9">
    <location>
        <position position="351"/>
    </location>
</feature>
<protein>
    <recommendedName>
        <fullName evidence="9">tRNA-specific 2-thiouridylase MnmA</fullName>
        <ecNumber evidence="9">2.8.1.13</ecNumber>
    </recommendedName>
</protein>
<dbReference type="Pfam" id="PF20258">
    <property type="entry name" value="tRNA_Me_trans_C"/>
    <property type="match status" value="1"/>
</dbReference>
<dbReference type="GO" id="GO:0005737">
    <property type="term" value="C:cytoplasm"/>
    <property type="evidence" value="ECO:0007669"/>
    <property type="project" value="UniProtKB-SubCell"/>
</dbReference>
<dbReference type="GO" id="GO:0005524">
    <property type="term" value="F:ATP binding"/>
    <property type="evidence" value="ECO:0007669"/>
    <property type="project" value="UniProtKB-KW"/>
</dbReference>
<feature type="region of interest" description="Interaction with tRNA" evidence="9">
    <location>
        <begin position="162"/>
        <end position="164"/>
    </location>
</feature>
<dbReference type="KEGG" id="nri:NRI_0443"/>
<dbReference type="GO" id="GO:0002143">
    <property type="term" value="P:tRNA wobble position uridine thiolation"/>
    <property type="evidence" value="ECO:0007669"/>
    <property type="project" value="TreeGrafter"/>
</dbReference>
<dbReference type="InterPro" id="IPR004506">
    <property type="entry name" value="MnmA-like"/>
</dbReference>
<accession>C6V4V9</accession>
<evidence type="ECO:0000313" key="13">
    <source>
        <dbReference type="Proteomes" id="UP000001627"/>
    </source>
</evidence>
<comment type="subcellular location">
    <subcellularLocation>
        <location evidence="9">Cytoplasm</location>
    </subcellularLocation>
</comment>
<dbReference type="Pfam" id="PF20259">
    <property type="entry name" value="tRNA_Me_trans_M"/>
    <property type="match status" value="1"/>
</dbReference>
<dbReference type="PANTHER" id="PTHR11933">
    <property type="entry name" value="TRNA 5-METHYLAMINOMETHYL-2-THIOURIDYLATE -METHYLTRANSFERASE"/>
    <property type="match status" value="1"/>
</dbReference>
<proteinExistence type="inferred from homology"/>
<dbReference type="STRING" id="434131.NRI_0443"/>
<comment type="caution">
    <text evidence="9">Lacks conserved residue(s) required for the propagation of feature annotation.</text>
</comment>
<feature type="active site" description="Nucleophile" evidence="9">
    <location>
        <position position="116"/>
    </location>
</feature>
<keyword evidence="5 9" id="KW-0067">ATP-binding</keyword>
<evidence type="ECO:0000259" key="10">
    <source>
        <dbReference type="Pfam" id="PF20258"/>
    </source>
</evidence>
<dbReference type="GO" id="GO:0032259">
    <property type="term" value="P:methylation"/>
    <property type="evidence" value="ECO:0007669"/>
    <property type="project" value="UniProtKB-KW"/>
</dbReference>
<comment type="function">
    <text evidence="9">Catalyzes the 2-thiolation of uridine at the wobble position (U34) of tRNA, leading to the formation of s(2)U34.</text>
</comment>
<comment type="catalytic activity">
    <reaction evidence="8 9">
        <text>S-sulfanyl-L-cysteinyl-[protein] + uridine(34) in tRNA + AH2 + ATP = 2-thiouridine(34) in tRNA + L-cysteinyl-[protein] + A + AMP + diphosphate + H(+)</text>
        <dbReference type="Rhea" id="RHEA:47032"/>
        <dbReference type="Rhea" id="RHEA-COMP:10131"/>
        <dbReference type="Rhea" id="RHEA-COMP:11726"/>
        <dbReference type="Rhea" id="RHEA-COMP:11727"/>
        <dbReference type="Rhea" id="RHEA-COMP:11728"/>
        <dbReference type="ChEBI" id="CHEBI:13193"/>
        <dbReference type="ChEBI" id="CHEBI:15378"/>
        <dbReference type="ChEBI" id="CHEBI:17499"/>
        <dbReference type="ChEBI" id="CHEBI:29950"/>
        <dbReference type="ChEBI" id="CHEBI:30616"/>
        <dbReference type="ChEBI" id="CHEBI:33019"/>
        <dbReference type="ChEBI" id="CHEBI:61963"/>
        <dbReference type="ChEBI" id="CHEBI:65315"/>
        <dbReference type="ChEBI" id="CHEBI:87170"/>
        <dbReference type="ChEBI" id="CHEBI:456215"/>
        <dbReference type="EC" id="2.8.1.13"/>
    </reaction>
</comment>
<evidence type="ECO:0000256" key="9">
    <source>
        <dbReference type="HAMAP-Rule" id="MF_00144"/>
    </source>
</evidence>
<evidence type="ECO:0000256" key="7">
    <source>
        <dbReference type="ARBA" id="ARBA00023157"/>
    </source>
</evidence>
<comment type="similarity">
    <text evidence="9">Belongs to the MnmA/TRMU family.</text>
</comment>
<dbReference type="GO" id="GO:0000049">
    <property type="term" value="F:tRNA binding"/>
    <property type="evidence" value="ECO:0007669"/>
    <property type="project" value="UniProtKB-KW"/>
</dbReference>
<dbReference type="GO" id="GO:0008168">
    <property type="term" value="F:methyltransferase activity"/>
    <property type="evidence" value="ECO:0007669"/>
    <property type="project" value="UniProtKB-KW"/>
</dbReference>
<dbReference type="PANTHER" id="PTHR11933:SF5">
    <property type="entry name" value="MITOCHONDRIAL TRNA-SPECIFIC 2-THIOURIDYLASE 1"/>
    <property type="match status" value="1"/>
</dbReference>
<sequence length="368" mass="40779">MQELVEIIPGKASRDIKVMVAMSGGVDSSTVAAYLHRAGYKVIGVTLQLHSNSTSTQTNRKTCCAGSDIFDAKRVAAQFGFLHYVVNMEETFRKEVIEDFAKSYLRGETPIPCVKCNQTVKFRDLMKIAKNLSVDALVTGHYVRRLTTTNGVELHKGIDPSKDQSYFLFNTTREQLEFLRFPLGNLKKSETRDLARKLSVDISEKPESQDICFVNGKSYADVIKKFRPDAQKPGKILSTNGEVLGTHNGTIHYTIGQRHGLQLSSPTPLYVVKIDAQNNIIIVGTRDKLQQRSLYVKEVNWLDGKELTAGLECEVKLRSGADTVKGYLYPSSDLLKVSLAEEPKCAIAPGQACVMYHGSKVLGGGWII</sequence>
<keyword evidence="12" id="KW-0489">Methyltransferase</keyword>
<feature type="binding site" evidence="9">
    <location>
        <position position="47"/>
    </location>
    <ligand>
        <name>ATP</name>
        <dbReference type="ChEBI" id="CHEBI:30616"/>
    </ligand>
</feature>
<dbReference type="InterPro" id="IPR023382">
    <property type="entry name" value="MnmA-like_central_sf"/>
</dbReference>
<evidence type="ECO:0000313" key="12">
    <source>
        <dbReference type="EMBL" id="ACT69418.1"/>
    </source>
</evidence>
<evidence type="ECO:0000256" key="6">
    <source>
        <dbReference type="ARBA" id="ARBA00022884"/>
    </source>
</evidence>
<dbReference type="CDD" id="cd01998">
    <property type="entry name" value="MnmA_TRMU-like"/>
    <property type="match status" value="1"/>
</dbReference>
<dbReference type="HAMAP" id="MF_00144">
    <property type="entry name" value="tRNA_thiouridyl_MnmA"/>
    <property type="match status" value="1"/>
</dbReference>
<dbReference type="Gene3D" id="2.40.30.10">
    <property type="entry name" value="Translation factors"/>
    <property type="match status" value="1"/>
</dbReference>
<feature type="binding site" evidence="9">
    <location>
        <position position="140"/>
    </location>
    <ligand>
        <name>ATP</name>
        <dbReference type="ChEBI" id="CHEBI:30616"/>
    </ligand>
</feature>
<dbReference type="InterPro" id="IPR046885">
    <property type="entry name" value="MnmA-like_C"/>
</dbReference>
<feature type="binding site" evidence="9">
    <location>
        <begin position="21"/>
        <end position="28"/>
    </location>
    <ligand>
        <name>ATP</name>
        <dbReference type="ChEBI" id="CHEBI:30616"/>
    </ligand>
</feature>
<evidence type="ECO:0000256" key="1">
    <source>
        <dbReference type="ARBA" id="ARBA00022555"/>
    </source>
</evidence>
<feature type="domain" description="tRNA-specific 2-thiouridylase MnmA-like C-terminal" evidence="10">
    <location>
        <begin position="292"/>
        <end position="367"/>
    </location>
</feature>
<evidence type="ECO:0000259" key="11">
    <source>
        <dbReference type="Pfam" id="PF20259"/>
    </source>
</evidence>
<evidence type="ECO:0000256" key="2">
    <source>
        <dbReference type="ARBA" id="ARBA00022679"/>
    </source>
</evidence>
<dbReference type="EC" id="2.8.1.13" evidence="9"/>
<keyword evidence="4 9" id="KW-0547">Nucleotide-binding</keyword>
<dbReference type="AlphaFoldDB" id="C6V4V9"/>
<dbReference type="SUPFAM" id="SSF52402">
    <property type="entry name" value="Adenine nucleotide alpha hydrolases-like"/>
    <property type="match status" value="1"/>
</dbReference>
<keyword evidence="3 9" id="KW-0819">tRNA processing</keyword>
<dbReference type="Gene3D" id="2.30.30.280">
    <property type="entry name" value="Adenine nucleotide alpha hydrolases-like domains"/>
    <property type="match status" value="1"/>
</dbReference>
<dbReference type="InterPro" id="IPR014729">
    <property type="entry name" value="Rossmann-like_a/b/a_fold"/>
</dbReference>
<dbReference type="FunFam" id="2.30.30.280:FF:000001">
    <property type="entry name" value="tRNA-specific 2-thiouridylase MnmA"/>
    <property type="match status" value="1"/>
</dbReference>
<dbReference type="Pfam" id="PF03054">
    <property type="entry name" value="tRNA_Me_trans"/>
    <property type="match status" value="1"/>
</dbReference>
<keyword evidence="2 9" id="KW-0808">Transferase</keyword>
<organism evidence="12 13">
    <name type="scientific">Neorickettsia risticii (strain Illinois)</name>
    <dbReference type="NCBI Taxonomy" id="434131"/>
    <lineage>
        <taxon>Bacteria</taxon>
        <taxon>Pseudomonadati</taxon>
        <taxon>Pseudomonadota</taxon>
        <taxon>Alphaproteobacteria</taxon>
        <taxon>Rickettsiales</taxon>
        <taxon>Anaplasmataceae</taxon>
        <taxon>Neorickettsia</taxon>
    </lineage>
</organism>
<evidence type="ECO:0000256" key="4">
    <source>
        <dbReference type="ARBA" id="ARBA00022741"/>
    </source>
</evidence>
<feature type="active site" description="Cysteine persulfide intermediate" evidence="9">
    <location>
        <position position="212"/>
    </location>
</feature>
<dbReference type="EMBL" id="CP001431">
    <property type="protein sequence ID" value="ACT69418.1"/>
    <property type="molecule type" value="Genomic_DNA"/>
</dbReference>
<evidence type="ECO:0000256" key="3">
    <source>
        <dbReference type="ARBA" id="ARBA00022694"/>
    </source>
</evidence>
<dbReference type="Proteomes" id="UP000001627">
    <property type="component" value="Chromosome"/>
</dbReference>
<keyword evidence="9" id="KW-0963">Cytoplasm</keyword>
<dbReference type="OrthoDB" id="9800696at2"/>
<keyword evidence="13" id="KW-1185">Reference proteome</keyword>
<dbReference type="eggNOG" id="COG0482">
    <property type="taxonomic scope" value="Bacteria"/>
</dbReference>